<dbReference type="GO" id="GO:0005524">
    <property type="term" value="F:ATP binding"/>
    <property type="evidence" value="ECO:0007669"/>
    <property type="project" value="UniProtKB-KW"/>
</dbReference>
<dbReference type="Gene3D" id="2.40.33.10">
    <property type="entry name" value="PK beta-barrel domain-like"/>
    <property type="match status" value="1"/>
</dbReference>
<dbReference type="EC" id="2.7.1.40" evidence="3 12"/>
<keyword evidence="9 13" id="KW-0460">Magnesium</keyword>
<dbReference type="Gene3D" id="3.40.1380.20">
    <property type="entry name" value="Pyruvate kinase, C-terminal domain"/>
    <property type="match status" value="1"/>
</dbReference>
<evidence type="ECO:0000256" key="8">
    <source>
        <dbReference type="ARBA" id="ARBA00022840"/>
    </source>
</evidence>
<evidence type="ECO:0000256" key="3">
    <source>
        <dbReference type="ARBA" id="ARBA00012142"/>
    </source>
</evidence>
<evidence type="ECO:0000256" key="7">
    <source>
        <dbReference type="ARBA" id="ARBA00022777"/>
    </source>
</evidence>
<accession>A0A533IG84</accession>
<name>A0A533IG84_PARDE</name>
<sequence>MRRHRNVKIVATLGPASSDYDTIRALFEAGADVFRLNMSHGSHADHQARYDAIRKIEADLGRPIAVLADLQGPKLRVGVFEGDEAELTEGQKFRFDLDDTPGDAARVQLPHPEIFAALEPGSELLVNDGKIRLKVEDCGKEFANCTVTVGGTISNRKGVNVPDVVLPLAALSDKDRDDLEFACELGADWLALSFVQRPEDVLEARELAKGRAAILSKIEKPAAVRAFPEILAVSDGIMVARGDLGVELPVQSVPPIQKRLVRQCRAAAKPVIVATQMLESMIESPMPTRAEVSDVANAIYEGADAVMLSAESAAGQYPVEAVQTMDHVARSVETDTTYREVIEASRKADRKTVADGIVAAAREIAETTDISAICAHTQSGTTVSLVARERPRTPIIAMSPITGVLRRLCLTWGTHCVATEPLSRFREAVITAARAAREFGFADETQEIVITAGVPFNTSGTTNILRVATCDERLISRADPE</sequence>
<dbReference type="InterPro" id="IPR015793">
    <property type="entry name" value="Pyrv_Knase_brl"/>
</dbReference>
<dbReference type="PANTHER" id="PTHR11817">
    <property type="entry name" value="PYRUVATE KINASE"/>
    <property type="match status" value="1"/>
</dbReference>
<keyword evidence="11 16" id="KW-0670">Pyruvate</keyword>
<keyword evidence="6" id="KW-0547">Nucleotide-binding</keyword>
<evidence type="ECO:0000256" key="1">
    <source>
        <dbReference type="ARBA" id="ARBA00004997"/>
    </source>
</evidence>
<dbReference type="FunFam" id="2.40.33.10:FF:000001">
    <property type="entry name" value="Pyruvate kinase"/>
    <property type="match status" value="1"/>
</dbReference>
<dbReference type="InterPro" id="IPR015795">
    <property type="entry name" value="Pyrv_Knase_C"/>
</dbReference>
<comment type="pathway">
    <text evidence="1 13">Carbohydrate degradation; glycolysis; pyruvate from D-glyceraldehyde 3-phosphate: step 5/5.</text>
</comment>
<keyword evidence="8" id="KW-0067">ATP-binding</keyword>
<dbReference type="GO" id="GO:0000287">
    <property type="term" value="F:magnesium ion binding"/>
    <property type="evidence" value="ECO:0007669"/>
    <property type="project" value="UniProtKB-UniRule"/>
</dbReference>
<dbReference type="NCBIfam" id="NF004491">
    <property type="entry name" value="PRK05826.1"/>
    <property type="match status" value="1"/>
</dbReference>
<dbReference type="GO" id="GO:0016301">
    <property type="term" value="F:kinase activity"/>
    <property type="evidence" value="ECO:0007669"/>
    <property type="project" value="UniProtKB-KW"/>
</dbReference>
<protein>
    <recommendedName>
        <fullName evidence="3 12">Pyruvate kinase</fullName>
        <ecNumber evidence="3 12">2.7.1.40</ecNumber>
    </recommendedName>
</protein>
<dbReference type="PRINTS" id="PR01050">
    <property type="entry name" value="PYRUVTKNASE"/>
</dbReference>
<dbReference type="NCBIfam" id="NF004978">
    <property type="entry name" value="PRK06354.1"/>
    <property type="match status" value="1"/>
</dbReference>
<dbReference type="SUPFAM" id="SSF51621">
    <property type="entry name" value="Phosphoenolpyruvate/pyruvate domain"/>
    <property type="match status" value="1"/>
</dbReference>
<dbReference type="InterPro" id="IPR011037">
    <property type="entry name" value="Pyrv_Knase-like_insert_dom_sf"/>
</dbReference>
<dbReference type="Pfam" id="PF02887">
    <property type="entry name" value="PK_C"/>
    <property type="match status" value="1"/>
</dbReference>
<keyword evidence="7 13" id="KW-0418">Kinase</keyword>
<dbReference type="SUPFAM" id="SSF52935">
    <property type="entry name" value="PK C-terminal domain-like"/>
    <property type="match status" value="1"/>
</dbReference>
<dbReference type="GO" id="GO:0030955">
    <property type="term" value="F:potassium ion binding"/>
    <property type="evidence" value="ECO:0007669"/>
    <property type="project" value="UniProtKB-UniRule"/>
</dbReference>
<dbReference type="Pfam" id="PF00224">
    <property type="entry name" value="PK"/>
    <property type="match status" value="1"/>
</dbReference>
<feature type="domain" description="Pyruvate kinase C-terminal" evidence="15">
    <location>
        <begin position="356"/>
        <end position="467"/>
    </location>
</feature>
<evidence type="ECO:0000313" key="16">
    <source>
        <dbReference type="EMBL" id="TKW68578.1"/>
    </source>
</evidence>
<dbReference type="Proteomes" id="UP000315344">
    <property type="component" value="Unassembled WGS sequence"/>
</dbReference>
<dbReference type="Gene3D" id="3.20.20.60">
    <property type="entry name" value="Phosphoenolpyruvate-binding domains"/>
    <property type="match status" value="1"/>
</dbReference>
<comment type="catalytic activity">
    <reaction evidence="13">
        <text>pyruvate + ATP = phosphoenolpyruvate + ADP + H(+)</text>
        <dbReference type="Rhea" id="RHEA:18157"/>
        <dbReference type="ChEBI" id="CHEBI:15361"/>
        <dbReference type="ChEBI" id="CHEBI:15378"/>
        <dbReference type="ChEBI" id="CHEBI:30616"/>
        <dbReference type="ChEBI" id="CHEBI:58702"/>
        <dbReference type="ChEBI" id="CHEBI:456216"/>
        <dbReference type="EC" id="2.7.1.40"/>
    </reaction>
</comment>
<dbReference type="InterPro" id="IPR015806">
    <property type="entry name" value="Pyrv_Knase_insert_dom_sf"/>
</dbReference>
<keyword evidence="4 13" id="KW-0808">Transferase</keyword>
<keyword evidence="5" id="KW-0479">Metal-binding</keyword>
<reference evidence="16 17" key="1">
    <citation type="journal article" date="2017" name="Nat. Commun.">
        <title>In situ click chemistry generation of cyclooxygenase-2 inhibitors.</title>
        <authorList>
            <person name="Bhardwaj A."/>
            <person name="Kaur J."/>
            <person name="Wuest M."/>
            <person name="Wuest F."/>
        </authorList>
    </citation>
    <scope>NUCLEOTIDE SEQUENCE [LARGE SCALE GENOMIC DNA]</scope>
    <source>
        <strain evidence="16">S2_012_000_R3_94</strain>
    </source>
</reference>
<evidence type="ECO:0000256" key="4">
    <source>
        <dbReference type="ARBA" id="ARBA00022679"/>
    </source>
</evidence>
<dbReference type="AlphaFoldDB" id="A0A533IG84"/>
<evidence type="ECO:0000256" key="13">
    <source>
        <dbReference type="RuleBase" id="RU000504"/>
    </source>
</evidence>
<dbReference type="InterPro" id="IPR040442">
    <property type="entry name" value="Pyrv_kinase-like_dom_sf"/>
</dbReference>
<evidence type="ECO:0000256" key="12">
    <source>
        <dbReference type="NCBIfam" id="TIGR01064"/>
    </source>
</evidence>
<dbReference type="InterPro" id="IPR015813">
    <property type="entry name" value="Pyrv/PenolPyrv_kinase-like_dom"/>
</dbReference>
<dbReference type="EMBL" id="VAFL01000001">
    <property type="protein sequence ID" value="TKW68578.1"/>
    <property type="molecule type" value="Genomic_DNA"/>
</dbReference>
<evidence type="ECO:0000256" key="11">
    <source>
        <dbReference type="ARBA" id="ARBA00023317"/>
    </source>
</evidence>
<feature type="domain" description="Pyruvate kinase barrel" evidence="14">
    <location>
        <begin position="5"/>
        <end position="322"/>
    </location>
</feature>
<evidence type="ECO:0000259" key="15">
    <source>
        <dbReference type="Pfam" id="PF02887"/>
    </source>
</evidence>
<comment type="similarity">
    <text evidence="2 13">Belongs to the pyruvate kinase family.</text>
</comment>
<evidence type="ECO:0000259" key="14">
    <source>
        <dbReference type="Pfam" id="PF00224"/>
    </source>
</evidence>
<evidence type="ECO:0000313" key="17">
    <source>
        <dbReference type="Proteomes" id="UP000315344"/>
    </source>
</evidence>
<dbReference type="UniPathway" id="UPA00109">
    <property type="reaction ID" value="UER00188"/>
</dbReference>
<evidence type="ECO:0000256" key="10">
    <source>
        <dbReference type="ARBA" id="ARBA00023152"/>
    </source>
</evidence>
<keyword evidence="10 13" id="KW-0324">Glycolysis</keyword>
<evidence type="ECO:0000256" key="6">
    <source>
        <dbReference type="ARBA" id="ARBA00022741"/>
    </source>
</evidence>
<dbReference type="InterPro" id="IPR001697">
    <property type="entry name" value="Pyr_Knase"/>
</dbReference>
<gene>
    <name evidence="16" type="primary">pyk</name>
    <name evidence="16" type="ORF">DI616_00860</name>
</gene>
<comment type="caution">
    <text evidence="16">The sequence shown here is derived from an EMBL/GenBank/DDBJ whole genome shotgun (WGS) entry which is preliminary data.</text>
</comment>
<evidence type="ECO:0000256" key="2">
    <source>
        <dbReference type="ARBA" id="ARBA00008663"/>
    </source>
</evidence>
<dbReference type="GO" id="GO:0004743">
    <property type="term" value="F:pyruvate kinase activity"/>
    <property type="evidence" value="ECO:0007669"/>
    <property type="project" value="UniProtKB-UniRule"/>
</dbReference>
<proteinExistence type="inferred from homology"/>
<dbReference type="NCBIfam" id="TIGR01064">
    <property type="entry name" value="pyruv_kin"/>
    <property type="match status" value="1"/>
</dbReference>
<dbReference type="SUPFAM" id="SSF50800">
    <property type="entry name" value="PK beta-barrel domain-like"/>
    <property type="match status" value="1"/>
</dbReference>
<dbReference type="InterPro" id="IPR036918">
    <property type="entry name" value="Pyrv_Knase_C_sf"/>
</dbReference>
<organism evidence="16 17">
    <name type="scientific">Paracoccus denitrificans</name>
    <dbReference type="NCBI Taxonomy" id="266"/>
    <lineage>
        <taxon>Bacteria</taxon>
        <taxon>Pseudomonadati</taxon>
        <taxon>Pseudomonadota</taxon>
        <taxon>Alphaproteobacteria</taxon>
        <taxon>Rhodobacterales</taxon>
        <taxon>Paracoccaceae</taxon>
        <taxon>Paracoccus</taxon>
    </lineage>
</organism>
<dbReference type="NCBIfam" id="NF004886">
    <property type="entry name" value="PRK06247.1"/>
    <property type="match status" value="1"/>
</dbReference>
<evidence type="ECO:0000256" key="9">
    <source>
        <dbReference type="ARBA" id="ARBA00022842"/>
    </source>
</evidence>
<evidence type="ECO:0000256" key="5">
    <source>
        <dbReference type="ARBA" id="ARBA00022723"/>
    </source>
</evidence>